<evidence type="ECO:0000256" key="2">
    <source>
        <dbReference type="SAM" id="Phobius"/>
    </source>
</evidence>
<feature type="region of interest" description="Disordered" evidence="1">
    <location>
        <begin position="374"/>
        <end position="399"/>
    </location>
</feature>
<accession>A0A2G9RB21</accession>
<dbReference type="OrthoDB" id="10462076at2759"/>
<proteinExistence type="predicted"/>
<dbReference type="EMBL" id="KV951357">
    <property type="protein sequence ID" value="PIO25076.1"/>
    <property type="molecule type" value="Genomic_DNA"/>
</dbReference>
<dbReference type="AlphaFoldDB" id="A0A2G9RB21"/>
<keyword evidence="2" id="KW-1133">Transmembrane helix</keyword>
<feature type="compositionally biased region" description="Polar residues" evidence="1">
    <location>
        <begin position="24"/>
        <end position="35"/>
    </location>
</feature>
<feature type="compositionally biased region" description="Basic and acidic residues" evidence="1">
    <location>
        <begin position="132"/>
        <end position="145"/>
    </location>
</feature>
<feature type="region of interest" description="Disordered" evidence="1">
    <location>
        <begin position="102"/>
        <end position="174"/>
    </location>
</feature>
<keyword evidence="2" id="KW-0472">Membrane</keyword>
<evidence type="ECO:0000256" key="1">
    <source>
        <dbReference type="SAM" id="MobiDB-lite"/>
    </source>
</evidence>
<feature type="compositionally biased region" description="Basic and acidic residues" evidence="1">
    <location>
        <begin position="386"/>
        <end position="399"/>
    </location>
</feature>
<organism evidence="3 4">
    <name type="scientific">Aquarana catesbeiana</name>
    <name type="common">American bullfrog</name>
    <name type="synonym">Rana catesbeiana</name>
    <dbReference type="NCBI Taxonomy" id="8400"/>
    <lineage>
        <taxon>Eukaryota</taxon>
        <taxon>Metazoa</taxon>
        <taxon>Chordata</taxon>
        <taxon>Craniata</taxon>
        <taxon>Vertebrata</taxon>
        <taxon>Euteleostomi</taxon>
        <taxon>Amphibia</taxon>
        <taxon>Batrachia</taxon>
        <taxon>Anura</taxon>
        <taxon>Neobatrachia</taxon>
        <taxon>Ranoidea</taxon>
        <taxon>Ranidae</taxon>
        <taxon>Aquarana</taxon>
    </lineage>
</organism>
<dbReference type="Proteomes" id="UP000228934">
    <property type="component" value="Unassembled WGS sequence"/>
</dbReference>
<keyword evidence="2" id="KW-0812">Transmembrane</keyword>
<name>A0A2G9RB21_AQUCT</name>
<reference evidence="4" key="1">
    <citation type="journal article" date="2017" name="Nat. Commun.">
        <title>The North American bullfrog draft genome provides insight into hormonal regulation of long noncoding RNA.</title>
        <authorList>
            <person name="Hammond S.A."/>
            <person name="Warren R.L."/>
            <person name="Vandervalk B.P."/>
            <person name="Kucuk E."/>
            <person name="Khan H."/>
            <person name="Gibb E.A."/>
            <person name="Pandoh P."/>
            <person name="Kirk H."/>
            <person name="Zhao Y."/>
            <person name="Jones M."/>
            <person name="Mungall A.J."/>
            <person name="Coope R."/>
            <person name="Pleasance S."/>
            <person name="Moore R.A."/>
            <person name="Holt R.A."/>
            <person name="Round J.M."/>
            <person name="Ohora S."/>
            <person name="Walle B.V."/>
            <person name="Veldhoen N."/>
            <person name="Helbing C.C."/>
            <person name="Birol I."/>
        </authorList>
    </citation>
    <scope>NUCLEOTIDE SEQUENCE [LARGE SCALE GENOMIC DNA]</scope>
</reference>
<evidence type="ECO:0000313" key="4">
    <source>
        <dbReference type="Proteomes" id="UP000228934"/>
    </source>
</evidence>
<sequence>MCALHWKLQLCTRTSVMAKASLNKPVQETGSNNQTVKDHPQGGSGVSTAEKSTTIESLEVASDKGETPPVEENDGLPKEWAASSGVKDGHLHTIKVSVETQTEFSEQSLEVKPEPEVEKESDIKEMSTQTLLEEKDQLSPECDVKGKKKKQRPKKKRPSKEKKETQPNLSSDDTQSWSISFQLPLKSGNIFQLVSCLVLLFFCFIGVTQCFPVDNVKEGCHVYSVVAHSSITNTILAITKGRTDLCEISVNMSQRRVSCAGDWVFLINETSLLLFTDHKEKSDSYFLEAGEMQTFPFKYEGVFRDLESALKQFNPEEALTTPSVPTENPPAPLTAEKMPGWEIALIVLGILVLTAAIIVVGLCVFRGRLCRGNCQNGPPPADPDELERMGDRPEHPAPV</sequence>
<feature type="transmembrane region" description="Helical" evidence="2">
    <location>
        <begin position="343"/>
        <end position="365"/>
    </location>
</feature>
<feature type="compositionally biased region" description="Basic residues" evidence="1">
    <location>
        <begin position="146"/>
        <end position="160"/>
    </location>
</feature>
<feature type="region of interest" description="Disordered" evidence="1">
    <location>
        <begin position="22"/>
        <end position="85"/>
    </location>
</feature>
<keyword evidence="4" id="KW-1185">Reference proteome</keyword>
<feature type="compositionally biased region" description="Polar residues" evidence="1">
    <location>
        <begin position="46"/>
        <end position="56"/>
    </location>
</feature>
<gene>
    <name evidence="3" type="ORF">AB205_0143750</name>
</gene>
<evidence type="ECO:0000313" key="3">
    <source>
        <dbReference type="EMBL" id="PIO25076.1"/>
    </source>
</evidence>
<protein>
    <submittedName>
        <fullName evidence="3">Uncharacterized protein</fullName>
    </submittedName>
</protein>
<feature type="compositionally biased region" description="Basic and acidic residues" evidence="1">
    <location>
        <begin position="109"/>
        <end position="125"/>
    </location>
</feature>